<evidence type="ECO:0000259" key="5">
    <source>
        <dbReference type="Pfam" id="PF23414"/>
    </source>
</evidence>
<dbReference type="OrthoDB" id="47802at2759"/>
<dbReference type="InterPro" id="IPR050630">
    <property type="entry name" value="WD_repeat_EMAP"/>
</dbReference>
<dbReference type="STRING" id="5762.D2W4E6"/>
<reference evidence="6 7" key="1">
    <citation type="journal article" date="2010" name="Cell">
        <title>The genome of Naegleria gruberi illuminates early eukaryotic versatility.</title>
        <authorList>
            <person name="Fritz-Laylin L.K."/>
            <person name="Prochnik S.E."/>
            <person name="Ginger M.L."/>
            <person name="Dacks J.B."/>
            <person name="Carpenter M.L."/>
            <person name="Field M.C."/>
            <person name="Kuo A."/>
            <person name="Paredez A."/>
            <person name="Chapman J."/>
            <person name="Pham J."/>
            <person name="Shu S."/>
            <person name="Neupane R."/>
            <person name="Cipriano M."/>
            <person name="Mancuso J."/>
            <person name="Tu H."/>
            <person name="Salamov A."/>
            <person name="Lindquist E."/>
            <person name="Shapiro H."/>
            <person name="Lucas S."/>
            <person name="Grigoriev I.V."/>
            <person name="Cande W.Z."/>
            <person name="Fulton C."/>
            <person name="Rokhsar D.S."/>
            <person name="Dawson S.C."/>
        </authorList>
    </citation>
    <scope>NUCLEOTIDE SEQUENCE [LARGE SCALE GENOMIC DNA]</scope>
    <source>
        <strain evidence="6 7">NEG-M</strain>
    </source>
</reference>
<dbReference type="Pfam" id="PF23414">
    <property type="entry name" value="Beta-prop_EML_2"/>
    <property type="match status" value="1"/>
</dbReference>
<dbReference type="VEuPathDB" id="AmoebaDB:NAEGRDRAFT_82310"/>
<dbReference type="Pfam" id="PF23409">
    <property type="entry name" value="Beta-prop_EML"/>
    <property type="match status" value="1"/>
</dbReference>
<dbReference type="GO" id="GO:0008017">
    <property type="term" value="F:microtubule binding"/>
    <property type="evidence" value="ECO:0007669"/>
    <property type="project" value="TreeGrafter"/>
</dbReference>
<keyword evidence="1 3" id="KW-0853">WD repeat</keyword>
<dbReference type="InterPro" id="IPR015943">
    <property type="entry name" value="WD40/YVTN_repeat-like_dom_sf"/>
</dbReference>
<keyword evidence="2" id="KW-0677">Repeat</keyword>
<dbReference type="SMART" id="SM00320">
    <property type="entry name" value="WD40"/>
    <property type="match status" value="10"/>
</dbReference>
<dbReference type="KEGG" id="ngr:NAEGRDRAFT_82310"/>
<dbReference type="PROSITE" id="PS50082">
    <property type="entry name" value="WD_REPEATS_2"/>
    <property type="match status" value="1"/>
</dbReference>
<dbReference type="InterPro" id="IPR055439">
    <property type="entry name" value="Beta-prop_EML_1st"/>
</dbReference>
<dbReference type="eggNOG" id="KOG2106">
    <property type="taxonomic scope" value="Eukaryota"/>
</dbReference>
<dbReference type="PROSITE" id="PS50294">
    <property type="entry name" value="WD_REPEATS_REGION"/>
    <property type="match status" value="1"/>
</dbReference>
<dbReference type="PANTHER" id="PTHR13720:SF33">
    <property type="entry name" value="HELP DOMAIN-CONTAINING PROTEIN"/>
    <property type="match status" value="1"/>
</dbReference>
<dbReference type="GeneID" id="8856357"/>
<dbReference type="Gene3D" id="2.130.10.10">
    <property type="entry name" value="YVTN repeat-like/Quinoprotein amine dehydrogenase"/>
    <property type="match status" value="2"/>
</dbReference>
<dbReference type="AlphaFoldDB" id="D2W4E6"/>
<evidence type="ECO:0000256" key="2">
    <source>
        <dbReference type="ARBA" id="ARBA00022737"/>
    </source>
</evidence>
<dbReference type="Proteomes" id="UP000006671">
    <property type="component" value="Unassembled WGS sequence"/>
</dbReference>
<dbReference type="InterPro" id="IPR001680">
    <property type="entry name" value="WD40_rpt"/>
</dbReference>
<name>D2W4E6_NAEGR</name>
<accession>D2W4E6</accession>
<keyword evidence="7" id="KW-1185">Reference proteome</keyword>
<dbReference type="OMA" id="LHPSREM"/>
<dbReference type="SUPFAM" id="SSF50978">
    <property type="entry name" value="WD40 repeat-like"/>
    <property type="match status" value="2"/>
</dbReference>
<sequence>MTSSNSVIYPRFLKAAHFPPTNYEEMMVDKLPSKKLELEFIHGASKKGCKGCYFHINDENKLVYPSAACGIVYDPINNTQSVFRKHDDDVVTIAKHPNEYIFASGQIGKDDMIYIWDSHDIKEPITKLDTHLHFKNGGVLATSFSNSGELLVTVGGNDTSSIILLYNWKKNELIASTKCLSSEIFDLQFSPDDSQIYICGKKVLKIYNTKDLTFKSGIFGSKGTLQNLHSLCFNMKNQDAYVGCEDGSIYLFRDGKLINTINGHHGNVFTLYPLYDKNSKFNYGFISGGKDGQVKYWKFNNSFIECYKSITINGFVKNITHSKYDNNVYASKANGDLYLIKENGEIELLLISHFGTMLKQLWGLDTFKELPLFVTCSDDGRVIVWNCENRKHASLLKLNSSLELRGVCVSPSNEHVAFTSKEGHLFIYGFNLENYTFTEEPLYTRKDSNEEITTLSYNHDGTLLAVGSHDNYIYLYNCLKSGSGDYKYIGKLIGHSSFITHLDISKCGNYLKSNSGDYEILLWDLNSKKLSNCSNIENIEWNSMTCPLGWTVRGIWKQDFNGTDVNTCHVDYENELIIVGEDTTMLSLYHYPCPIIKPFGYSYIGHCSHVTNVKFIHYNIENERITKLLSCGGGDLTIFQWNLIDNNDQLDQLNTSTALPSLKMDSMIGGGLYNPKSPRGQSANLLDSMNQKSPRGISTTTTCTPGQNEANELYNPNVIFGNFISTSEYHGFL</sequence>
<proteinExistence type="predicted"/>
<evidence type="ECO:0000256" key="3">
    <source>
        <dbReference type="PROSITE-ProRule" id="PRU00221"/>
    </source>
</evidence>
<dbReference type="InterPro" id="IPR055442">
    <property type="entry name" value="Beta-prop_EML-like_2nd"/>
</dbReference>
<organism evidence="7">
    <name type="scientific">Naegleria gruberi</name>
    <name type="common">Amoeba</name>
    <dbReference type="NCBI Taxonomy" id="5762"/>
    <lineage>
        <taxon>Eukaryota</taxon>
        <taxon>Discoba</taxon>
        <taxon>Heterolobosea</taxon>
        <taxon>Tetramitia</taxon>
        <taxon>Eutetramitia</taxon>
        <taxon>Vahlkampfiidae</taxon>
        <taxon>Naegleria</taxon>
    </lineage>
</organism>
<dbReference type="RefSeq" id="XP_002668798.1">
    <property type="nucleotide sequence ID" value="XM_002668752.1"/>
</dbReference>
<evidence type="ECO:0000313" key="6">
    <source>
        <dbReference type="EMBL" id="EFC36054.1"/>
    </source>
</evidence>
<dbReference type="PANTHER" id="PTHR13720">
    <property type="entry name" value="WD-40 REPEAT PROTEIN"/>
    <property type="match status" value="1"/>
</dbReference>
<dbReference type="EMBL" id="GG738951">
    <property type="protein sequence ID" value="EFC36054.1"/>
    <property type="molecule type" value="Genomic_DNA"/>
</dbReference>
<gene>
    <name evidence="6" type="ORF">NAEGRDRAFT_82310</name>
</gene>
<feature type="domain" description="EML-like first beta-propeller" evidence="4">
    <location>
        <begin position="79"/>
        <end position="329"/>
    </location>
</feature>
<feature type="repeat" description="WD" evidence="3">
    <location>
        <begin position="492"/>
        <end position="533"/>
    </location>
</feature>
<dbReference type="InterPro" id="IPR036322">
    <property type="entry name" value="WD40_repeat_dom_sf"/>
</dbReference>
<protein>
    <submittedName>
        <fullName evidence="6">WD40 repeat domain-containing protein</fullName>
    </submittedName>
</protein>
<dbReference type="InParanoid" id="D2W4E6"/>
<evidence type="ECO:0000259" key="4">
    <source>
        <dbReference type="Pfam" id="PF23409"/>
    </source>
</evidence>
<evidence type="ECO:0000256" key="1">
    <source>
        <dbReference type="ARBA" id="ARBA00022574"/>
    </source>
</evidence>
<evidence type="ECO:0000313" key="7">
    <source>
        <dbReference type="Proteomes" id="UP000006671"/>
    </source>
</evidence>
<feature type="domain" description="EML-like second beta-propeller" evidence="5">
    <location>
        <begin position="361"/>
        <end position="643"/>
    </location>
</feature>